<dbReference type="GO" id="GO:0012505">
    <property type="term" value="C:endomembrane system"/>
    <property type="evidence" value="ECO:0007669"/>
    <property type="project" value="UniProtKB-SubCell"/>
</dbReference>
<reference evidence="6 7" key="1">
    <citation type="submission" date="2020-10" db="EMBL/GenBank/DDBJ databases">
        <title>Blautia liquoris sp.nov., isolated from the mud in a fermentation cellar used for the production of Chinese strong-flavoured liquor.</title>
        <authorList>
            <person name="Lu L."/>
        </authorList>
    </citation>
    <scope>NUCLEOTIDE SEQUENCE [LARGE SCALE GENOMIC DNA]</scope>
    <source>
        <strain evidence="6 7">LZLJ-3</strain>
    </source>
</reference>
<dbReference type="EMBL" id="CP063304">
    <property type="protein sequence ID" value="QOV21022.1"/>
    <property type="molecule type" value="Genomic_DNA"/>
</dbReference>
<feature type="transmembrane region" description="Helical" evidence="5">
    <location>
        <begin position="211"/>
        <end position="233"/>
    </location>
</feature>
<dbReference type="Proteomes" id="UP000593601">
    <property type="component" value="Chromosome"/>
</dbReference>
<dbReference type="CDD" id="cd02431">
    <property type="entry name" value="Ferritin_CCC1_C"/>
    <property type="match status" value="1"/>
</dbReference>
<keyword evidence="4 5" id="KW-0472">Membrane</keyword>
<evidence type="ECO:0000256" key="3">
    <source>
        <dbReference type="ARBA" id="ARBA00022989"/>
    </source>
</evidence>
<dbReference type="Pfam" id="PF01988">
    <property type="entry name" value="VIT1"/>
    <property type="match status" value="1"/>
</dbReference>
<proteinExistence type="predicted"/>
<dbReference type="AlphaFoldDB" id="A0A7M2RNS2"/>
<protein>
    <submittedName>
        <fullName evidence="6">VIT1/CCC1 transporter family protein</fullName>
    </submittedName>
</protein>
<dbReference type="InterPro" id="IPR009078">
    <property type="entry name" value="Ferritin-like_SF"/>
</dbReference>
<keyword evidence="2 5" id="KW-0812">Transmembrane</keyword>
<name>A0A7M2RNS2_9FIRM</name>
<evidence type="ECO:0000313" key="7">
    <source>
        <dbReference type="Proteomes" id="UP000593601"/>
    </source>
</evidence>
<dbReference type="GO" id="GO:0005384">
    <property type="term" value="F:manganese ion transmembrane transporter activity"/>
    <property type="evidence" value="ECO:0007669"/>
    <property type="project" value="InterPro"/>
</dbReference>
<dbReference type="KEGG" id="bliq:INP51_10430"/>
<evidence type="ECO:0000256" key="1">
    <source>
        <dbReference type="ARBA" id="ARBA00004127"/>
    </source>
</evidence>
<dbReference type="InterPro" id="IPR039376">
    <property type="entry name" value="Ferritin_CCC1_N"/>
</dbReference>
<dbReference type="InterPro" id="IPR008217">
    <property type="entry name" value="Ccc1_fam"/>
</dbReference>
<comment type="subcellular location">
    <subcellularLocation>
        <location evidence="1">Endomembrane system</location>
        <topology evidence="1">Multi-pass membrane protein</topology>
    </subcellularLocation>
</comment>
<feature type="transmembrane region" description="Helical" evidence="5">
    <location>
        <begin position="245"/>
        <end position="266"/>
    </location>
</feature>
<dbReference type="SUPFAM" id="SSF47240">
    <property type="entry name" value="Ferritin-like"/>
    <property type="match status" value="1"/>
</dbReference>
<accession>A0A7M2RNS2</accession>
<keyword evidence="7" id="KW-1185">Reference proteome</keyword>
<evidence type="ECO:0000256" key="5">
    <source>
        <dbReference type="SAM" id="Phobius"/>
    </source>
</evidence>
<organism evidence="6 7">
    <name type="scientific">Blautia liquoris</name>
    <dbReference type="NCBI Taxonomy" id="2779518"/>
    <lineage>
        <taxon>Bacteria</taxon>
        <taxon>Bacillati</taxon>
        <taxon>Bacillota</taxon>
        <taxon>Clostridia</taxon>
        <taxon>Lachnospirales</taxon>
        <taxon>Lachnospiraceae</taxon>
        <taxon>Blautia</taxon>
    </lineage>
</organism>
<feature type="transmembrane region" description="Helical" evidence="5">
    <location>
        <begin position="149"/>
        <end position="172"/>
    </location>
</feature>
<dbReference type="CDD" id="cd01044">
    <property type="entry name" value="Ferritin_CCC1_N"/>
    <property type="match status" value="1"/>
</dbReference>
<keyword evidence="3 5" id="KW-1133">Transmembrane helix</keyword>
<evidence type="ECO:0000256" key="2">
    <source>
        <dbReference type="ARBA" id="ARBA00022692"/>
    </source>
</evidence>
<evidence type="ECO:0000256" key="4">
    <source>
        <dbReference type="ARBA" id="ARBA00023136"/>
    </source>
</evidence>
<dbReference type="GO" id="GO:0030026">
    <property type="term" value="P:intracellular manganese ion homeostasis"/>
    <property type="evidence" value="ECO:0007669"/>
    <property type="project" value="InterPro"/>
</dbReference>
<sequence>MFGAVLYGKIGNSLKDKKNKDTLLKMSEEEKMHSAVFGKYADAGDVTLNKFKIWLYMACAHILGYTFVIKLMEKGEDLGIQKYKTMLDEIPEMSDILDDEEKHEQELLNMLDEERLNYVGDIVLGMNDALVELTGALAGYTLAMQNTHVIAMAGLITGVSATLSMAASGYLSSKEAGHKDAIKSSIYTGVAYLVTVALLIIPYLVLPAKSYMLALLLTLVIAITIIAGFNFYVSIAKGRGFKKNFLVMSAISLGVSVITFGIGVIVKNVLGIDL</sequence>
<gene>
    <name evidence="6" type="ORF">INP51_10430</name>
</gene>
<evidence type="ECO:0000313" key="6">
    <source>
        <dbReference type="EMBL" id="QOV21022.1"/>
    </source>
</evidence>
<feature type="transmembrane region" description="Helical" evidence="5">
    <location>
        <begin position="184"/>
        <end position="205"/>
    </location>
</feature>